<feature type="region of interest" description="Disordered" evidence="3">
    <location>
        <begin position="155"/>
        <end position="219"/>
    </location>
</feature>
<dbReference type="InterPro" id="IPR035979">
    <property type="entry name" value="RBD_domain_sf"/>
</dbReference>
<keyword evidence="1" id="KW-0862">Zinc</keyword>
<feature type="compositionally biased region" description="Basic and acidic residues" evidence="3">
    <location>
        <begin position="187"/>
        <end position="196"/>
    </location>
</feature>
<dbReference type="OrthoDB" id="1099063at2759"/>
<organism evidence="6 7">
    <name type="scientific">Lunasporangiospora selenospora</name>
    <dbReference type="NCBI Taxonomy" id="979761"/>
    <lineage>
        <taxon>Eukaryota</taxon>
        <taxon>Fungi</taxon>
        <taxon>Fungi incertae sedis</taxon>
        <taxon>Mucoromycota</taxon>
        <taxon>Mortierellomycotina</taxon>
        <taxon>Mortierellomycetes</taxon>
        <taxon>Mortierellales</taxon>
        <taxon>Mortierellaceae</taxon>
        <taxon>Lunasporangiospora</taxon>
    </lineage>
</organism>
<accession>A0A9P6G121</accession>
<keyword evidence="7" id="KW-1185">Reference proteome</keyword>
<dbReference type="InterPro" id="IPR012677">
    <property type="entry name" value="Nucleotide-bd_a/b_plait_sf"/>
</dbReference>
<dbReference type="GO" id="GO:0003723">
    <property type="term" value="F:RNA binding"/>
    <property type="evidence" value="ECO:0007669"/>
    <property type="project" value="UniProtKB-UniRule"/>
</dbReference>
<evidence type="ECO:0000313" key="7">
    <source>
        <dbReference type="Proteomes" id="UP000780801"/>
    </source>
</evidence>
<keyword evidence="1" id="KW-0863">Zinc-finger</keyword>
<proteinExistence type="predicted"/>
<keyword evidence="1" id="KW-0479">Metal-binding</keyword>
<dbReference type="PROSITE" id="PS50102">
    <property type="entry name" value="RRM"/>
    <property type="match status" value="1"/>
</dbReference>
<feature type="compositionally biased region" description="Low complexity" evidence="3">
    <location>
        <begin position="1"/>
        <end position="15"/>
    </location>
</feature>
<dbReference type="EMBL" id="JAABOA010000249">
    <property type="protein sequence ID" value="KAF9585122.1"/>
    <property type="molecule type" value="Genomic_DNA"/>
</dbReference>
<evidence type="ECO:0000259" key="4">
    <source>
        <dbReference type="PROSITE" id="PS50102"/>
    </source>
</evidence>
<protein>
    <submittedName>
        <fullName evidence="6">Uncharacterized protein</fullName>
    </submittedName>
</protein>
<evidence type="ECO:0000256" key="2">
    <source>
        <dbReference type="PROSITE-ProRule" id="PRU00176"/>
    </source>
</evidence>
<dbReference type="SMART" id="SM00343">
    <property type="entry name" value="ZnF_C2HC"/>
    <property type="match status" value="2"/>
</dbReference>
<evidence type="ECO:0000259" key="5">
    <source>
        <dbReference type="PROSITE" id="PS50158"/>
    </source>
</evidence>
<dbReference type="GO" id="GO:0008270">
    <property type="term" value="F:zinc ion binding"/>
    <property type="evidence" value="ECO:0007669"/>
    <property type="project" value="UniProtKB-KW"/>
</dbReference>
<feature type="domain" description="RRM" evidence="4">
    <location>
        <begin position="38"/>
        <end position="105"/>
    </location>
</feature>
<feature type="domain" description="CCHC-type" evidence="5">
    <location>
        <begin position="113"/>
        <end position="128"/>
    </location>
</feature>
<dbReference type="SUPFAM" id="SSF54928">
    <property type="entry name" value="RNA-binding domain, RBD"/>
    <property type="match status" value="1"/>
</dbReference>
<dbReference type="InterPro" id="IPR036875">
    <property type="entry name" value="Znf_CCHC_sf"/>
</dbReference>
<dbReference type="InterPro" id="IPR001878">
    <property type="entry name" value="Znf_CCHC"/>
</dbReference>
<dbReference type="SUPFAM" id="SSF57756">
    <property type="entry name" value="Retrovirus zinc finger-like domains"/>
    <property type="match status" value="1"/>
</dbReference>
<feature type="domain" description="CCHC-type" evidence="5">
    <location>
        <begin position="140"/>
        <end position="155"/>
    </location>
</feature>
<dbReference type="PANTHER" id="PTHR48038:SF1">
    <property type="entry name" value="RIBONUCLEOPROTEIN RB97D"/>
    <property type="match status" value="1"/>
</dbReference>
<sequence length="278" mass="30748">MLRSCMSSTSSSIMSLPPPPPPPLPSDGAPAPASTSHSTVYVGHLSPRTERRDFEKYGRLLSVELKHGGFAFIEYEDSRDADDAVAKLNGYELDGHRITVEWSRRSGGPGSGCFLCNQPGHWAKECPQANEKGMDVKSGKCFKCGEHGHLARYCKGPDSSQRHSDHFEHRRGPPPSRYGRGRSPEYYGRDPYDRGYRGRRHSRSPDRGYGGYRGRSPYGYRGRSPSPYYGGRGHSPIPYGHACGGVLPAFFFFLSMAVVKAATEFADYVSLIDKGCMQ</sequence>
<name>A0A9P6G121_9FUNG</name>
<dbReference type="Gene3D" id="3.30.70.330">
    <property type="match status" value="1"/>
</dbReference>
<gene>
    <name evidence="6" type="ORF">BGW38_003799</name>
</gene>
<dbReference type="Proteomes" id="UP000780801">
    <property type="component" value="Unassembled WGS sequence"/>
</dbReference>
<dbReference type="Pfam" id="PF00098">
    <property type="entry name" value="zf-CCHC"/>
    <property type="match status" value="2"/>
</dbReference>
<dbReference type="PROSITE" id="PS50158">
    <property type="entry name" value="ZF_CCHC"/>
    <property type="match status" value="2"/>
</dbReference>
<evidence type="ECO:0000256" key="3">
    <source>
        <dbReference type="SAM" id="MobiDB-lite"/>
    </source>
</evidence>
<feature type="compositionally biased region" description="Basic and acidic residues" evidence="3">
    <location>
        <begin position="160"/>
        <end position="171"/>
    </location>
</feature>
<dbReference type="AlphaFoldDB" id="A0A9P6G121"/>
<evidence type="ECO:0000256" key="1">
    <source>
        <dbReference type="PROSITE-ProRule" id="PRU00047"/>
    </source>
</evidence>
<dbReference type="Gene3D" id="4.10.60.10">
    <property type="entry name" value="Zinc finger, CCHC-type"/>
    <property type="match status" value="2"/>
</dbReference>
<keyword evidence="2" id="KW-0694">RNA-binding</keyword>
<evidence type="ECO:0000313" key="6">
    <source>
        <dbReference type="EMBL" id="KAF9585122.1"/>
    </source>
</evidence>
<comment type="caution">
    <text evidence="6">The sequence shown here is derived from an EMBL/GenBank/DDBJ whole genome shotgun (WGS) entry which is preliminary data.</text>
</comment>
<dbReference type="InterPro" id="IPR000504">
    <property type="entry name" value="RRM_dom"/>
</dbReference>
<feature type="region of interest" description="Disordered" evidence="3">
    <location>
        <begin position="1"/>
        <end position="45"/>
    </location>
</feature>
<feature type="compositionally biased region" description="Pro residues" evidence="3">
    <location>
        <begin position="16"/>
        <end position="25"/>
    </location>
</feature>
<dbReference type="SMART" id="SM00360">
    <property type="entry name" value="RRM"/>
    <property type="match status" value="1"/>
</dbReference>
<dbReference type="Pfam" id="PF00076">
    <property type="entry name" value="RRM_1"/>
    <property type="match status" value="1"/>
</dbReference>
<reference evidence="6" key="1">
    <citation type="journal article" date="2020" name="Fungal Divers.">
        <title>Resolving the Mortierellaceae phylogeny through synthesis of multi-gene phylogenetics and phylogenomics.</title>
        <authorList>
            <person name="Vandepol N."/>
            <person name="Liber J."/>
            <person name="Desiro A."/>
            <person name="Na H."/>
            <person name="Kennedy M."/>
            <person name="Barry K."/>
            <person name="Grigoriev I.V."/>
            <person name="Miller A.N."/>
            <person name="O'Donnell K."/>
            <person name="Stajich J.E."/>
            <person name="Bonito G."/>
        </authorList>
    </citation>
    <scope>NUCLEOTIDE SEQUENCE</scope>
    <source>
        <strain evidence="6">KOD1015</strain>
    </source>
</reference>
<dbReference type="PANTHER" id="PTHR48038">
    <property type="entry name" value="RIBONUCLEOPROTEIN RB97D"/>
    <property type="match status" value="1"/>
</dbReference>